<dbReference type="AlphaFoldDB" id="A0A1M6NTL2"/>
<dbReference type="InterPro" id="IPR020845">
    <property type="entry name" value="AMP-binding_CS"/>
</dbReference>
<dbReference type="Proteomes" id="UP000184310">
    <property type="component" value="Unassembled WGS sequence"/>
</dbReference>
<dbReference type="EMBL" id="FQZB01000012">
    <property type="protein sequence ID" value="SHJ99066.1"/>
    <property type="molecule type" value="Genomic_DNA"/>
</dbReference>
<dbReference type="GO" id="GO:0043041">
    <property type="term" value="P:amino acid activation for nonribosomal peptide biosynthetic process"/>
    <property type="evidence" value="ECO:0007669"/>
    <property type="project" value="TreeGrafter"/>
</dbReference>
<dbReference type="InterPro" id="IPR023213">
    <property type="entry name" value="CAT-like_dom_sf"/>
</dbReference>
<dbReference type="PANTHER" id="PTHR45527:SF1">
    <property type="entry name" value="FATTY ACID SYNTHASE"/>
    <property type="match status" value="1"/>
</dbReference>
<dbReference type="Gene3D" id="3.30.559.30">
    <property type="entry name" value="Nonribosomal peptide synthetase, condensation domain"/>
    <property type="match status" value="1"/>
</dbReference>
<dbReference type="InterPro" id="IPR001242">
    <property type="entry name" value="Condensation_dom"/>
</dbReference>
<dbReference type="InterPro" id="IPR010071">
    <property type="entry name" value="AA_adenyl_dom"/>
</dbReference>
<evidence type="ECO:0000256" key="4">
    <source>
        <dbReference type="ARBA" id="ARBA00022553"/>
    </source>
</evidence>
<dbReference type="InterPro" id="IPR000873">
    <property type="entry name" value="AMP-dep_synth/lig_dom"/>
</dbReference>
<dbReference type="PROSITE" id="PS00455">
    <property type="entry name" value="AMP_BINDING"/>
    <property type="match status" value="1"/>
</dbReference>
<dbReference type="STRING" id="1121302.SAMN02745163_03012"/>
<gene>
    <name evidence="6" type="ORF">SAMN02745163_03012</name>
</gene>
<proteinExistence type="inferred from homology"/>
<dbReference type="GO" id="GO:0005829">
    <property type="term" value="C:cytosol"/>
    <property type="evidence" value="ECO:0007669"/>
    <property type="project" value="TreeGrafter"/>
</dbReference>
<dbReference type="GO" id="GO:0003824">
    <property type="term" value="F:catalytic activity"/>
    <property type="evidence" value="ECO:0007669"/>
    <property type="project" value="InterPro"/>
</dbReference>
<dbReference type="SUPFAM" id="SSF56801">
    <property type="entry name" value="Acetyl-CoA synthetase-like"/>
    <property type="match status" value="1"/>
</dbReference>
<feature type="domain" description="Carrier" evidence="5">
    <location>
        <begin position="626"/>
        <end position="661"/>
    </location>
</feature>
<evidence type="ECO:0000256" key="2">
    <source>
        <dbReference type="ARBA" id="ARBA00006432"/>
    </source>
</evidence>
<accession>A0A1M6NTL2</accession>
<organism evidence="6 7">
    <name type="scientific">Clostridium cavendishii DSM 21758</name>
    <dbReference type="NCBI Taxonomy" id="1121302"/>
    <lineage>
        <taxon>Bacteria</taxon>
        <taxon>Bacillati</taxon>
        <taxon>Bacillota</taxon>
        <taxon>Clostridia</taxon>
        <taxon>Eubacteriales</taxon>
        <taxon>Clostridiaceae</taxon>
        <taxon>Clostridium</taxon>
    </lineage>
</organism>
<keyword evidence="7" id="KW-1185">Reference proteome</keyword>
<sequence length="661" mass="75523">KVNVRRDASRNPLFDVMFIMQNMEMNSLELEGLRIKNYNFKNNIAKFDITMTAIEGKDDIYLNLGYSKKLYREETIERMKNHFLNLVNKIIINKNIKIKNIEISNEEEKELILNKFNNTTVNYQSDKTIQQLFEKQVKKTPDNIAIVCGDKKVTYRELNERANSIARTLRKKGVIPNSIVAIMLERSIDMMVGLFAILKSGASYLPIDPSHPEDRIKYMIEDSKTNVLLTEGKFSEKIKFNGEEVYLDNKESYSNDLRNLKNVNESSDLAYVIYTSGSTGKPKGVMVEHKQVNNFIHGIEKEINIKSYKNMLCVTTVSFDIFVLESIVPLSYGLTITIAKENEQVDAILLNQIIIKNNIDILQATPSRMQLLIEENSFKESSKVINSVLVGGEAVPLSLLKELQKYSNLKIFNMYGPTETTIWSAVKEISEDKQITIGKPIANTKIYIVDKNNNVQPIGVAGELCISGDGVVRGYLNNEKLTAEKFIENPYKPGERMYKTGDLARWLSNGSIEFLGRIDHQVKIRGFRIELGEIESKLLEIEAIKEVIVVDKEKNDNKYLCAYYVGDKNYTVNELRTVLEKNLPEYMIPSYFMKLENMPLNTNGKISRNELPNPDIDIVTGAVYEAPRNETEEALVKIWEEVLGVNNIGINDNFKKIFLSI</sequence>
<dbReference type="FunFam" id="3.40.50.12780:FF:000012">
    <property type="entry name" value="Non-ribosomal peptide synthetase"/>
    <property type="match status" value="1"/>
</dbReference>
<dbReference type="Gene3D" id="1.10.1200.10">
    <property type="entry name" value="ACP-like"/>
    <property type="match status" value="1"/>
</dbReference>
<dbReference type="Pfam" id="PF13193">
    <property type="entry name" value="AMP-binding_C"/>
    <property type="match status" value="1"/>
</dbReference>
<dbReference type="Gene3D" id="3.30.300.30">
    <property type="match status" value="1"/>
</dbReference>
<dbReference type="GO" id="GO:0031177">
    <property type="term" value="F:phosphopantetheine binding"/>
    <property type="evidence" value="ECO:0007669"/>
    <property type="project" value="TreeGrafter"/>
</dbReference>
<dbReference type="Pfam" id="PF00668">
    <property type="entry name" value="Condensation"/>
    <property type="match status" value="1"/>
</dbReference>
<keyword evidence="3" id="KW-0596">Phosphopantetheine</keyword>
<evidence type="ECO:0000256" key="3">
    <source>
        <dbReference type="ARBA" id="ARBA00022450"/>
    </source>
</evidence>
<dbReference type="InterPro" id="IPR009081">
    <property type="entry name" value="PP-bd_ACP"/>
</dbReference>
<dbReference type="SUPFAM" id="SSF52777">
    <property type="entry name" value="CoA-dependent acyltransferases"/>
    <property type="match status" value="1"/>
</dbReference>
<protein>
    <submittedName>
        <fullName evidence="6">Amino acid adenylation domain-containing protein</fullName>
    </submittedName>
</protein>
<reference evidence="6 7" key="1">
    <citation type="submission" date="2016-11" db="EMBL/GenBank/DDBJ databases">
        <authorList>
            <person name="Jaros S."/>
            <person name="Januszkiewicz K."/>
            <person name="Wedrychowicz H."/>
        </authorList>
    </citation>
    <scope>NUCLEOTIDE SEQUENCE [LARGE SCALE GENOMIC DNA]</scope>
    <source>
        <strain evidence="6 7">DSM 21758</strain>
    </source>
</reference>
<keyword evidence="4" id="KW-0597">Phosphoprotein</keyword>
<dbReference type="Gene3D" id="3.40.50.980">
    <property type="match status" value="2"/>
</dbReference>
<dbReference type="InterPro" id="IPR020459">
    <property type="entry name" value="AMP-binding"/>
</dbReference>
<dbReference type="NCBIfam" id="TIGR01733">
    <property type="entry name" value="AA-adenyl-dom"/>
    <property type="match status" value="1"/>
</dbReference>
<comment type="cofactor">
    <cofactor evidence="1">
        <name>pantetheine 4'-phosphate</name>
        <dbReference type="ChEBI" id="CHEBI:47942"/>
    </cofactor>
</comment>
<dbReference type="Gene3D" id="2.30.38.10">
    <property type="entry name" value="Luciferase, Domain 3"/>
    <property type="match status" value="1"/>
</dbReference>
<evidence type="ECO:0000259" key="5">
    <source>
        <dbReference type="PROSITE" id="PS50075"/>
    </source>
</evidence>
<name>A0A1M6NTL2_9CLOT</name>
<evidence type="ECO:0000313" key="6">
    <source>
        <dbReference type="EMBL" id="SHJ99066.1"/>
    </source>
</evidence>
<dbReference type="PRINTS" id="PR00154">
    <property type="entry name" value="AMPBINDING"/>
</dbReference>
<evidence type="ECO:0000256" key="1">
    <source>
        <dbReference type="ARBA" id="ARBA00001957"/>
    </source>
</evidence>
<dbReference type="Gene3D" id="3.30.559.10">
    <property type="entry name" value="Chloramphenicol acetyltransferase-like domain"/>
    <property type="match status" value="1"/>
</dbReference>
<dbReference type="GO" id="GO:0044550">
    <property type="term" value="P:secondary metabolite biosynthetic process"/>
    <property type="evidence" value="ECO:0007669"/>
    <property type="project" value="UniProtKB-ARBA"/>
</dbReference>
<dbReference type="FunFam" id="3.40.50.980:FF:000001">
    <property type="entry name" value="Non-ribosomal peptide synthetase"/>
    <property type="match status" value="1"/>
</dbReference>
<dbReference type="PANTHER" id="PTHR45527">
    <property type="entry name" value="NONRIBOSOMAL PEPTIDE SYNTHETASE"/>
    <property type="match status" value="1"/>
</dbReference>
<dbReference type="FunFam" id="2.30.38.10:FF:000001">
    <property type="entry name" value="Non-ribosomal peptide synthetase PvdI"/>
    <property type="match status" value="1"/>
</dbReference>
<comment type="similarity">
    <text evidence="2">Belongs to the ATP-dependent AMP-binding enzyme family.</text>
</comment>
<dbReference type="OrthoDB" id="9778383at2"/>
<dbReference type="InterPro" id="IPR045851">
    <property type="entry name" value="AMP-bd_C_sf"/>
</dbReference>
<feature type="non-terminal residue" evidence="6">
    <location>
        <position position="1"/>
    </location>
</feature>
<dbReference type="FunFam" id="3.30.300.30:FF:000010">
    <property type="entry name" value="Enterobactin synthetase component F"/>
    <property type="match status" value="1"/>
</dbReference>
<dbReference type="Pfam" id="PF00501">
    <property type="entry name" value="AMP-binding"/>
    <property type="match status" value="1"/>
</dbReference>
<evidence type="ECO:0000313" key="7">
    <source>
        <dbReference type="Proteomes" id="UP000184310"/>
    </source>
</evidence>
<dbReference type="GO" id="GO:0008610">
    <property type="term" value="P:lipid biosynthetic process"/>
    <property type="evidence" value="ECO:0007669"/>
    <property type="project" value="UniProtKB-ARBA"/>
</dbReference>
<dbReference type="PROSITE" id="PS50075">
    <property type="entry name" value="CARRIER"/>
    <property type="match status" value="1"/>
</dbReference>
<dbReference type="InterPro" id="IPR025110">
    <property type="entry name" value="AMP-bd_C"/>
</dbReference>
<dbReference type="InterPro" id="IPR036736">
    <property type="entry name" value="ACP-like_sf"/>
</dbReference>
<dbReference type="RefSeq" id="WP_159433261.1">
    <property type="nucleotide sequence ID" value="NZ_FQZB01000012.1"/>
</dbReference>